<feature type="region of interest" description="Disordered" evidence="1">
    <location>
        <begin position="819"/>
        <end position="838"/>
    </location>
</feature>
<feature type="region of interest" description="Disordered" evidence="1">
    <location>
        <begin position="156"/>
        <end position="222"/>
    </location>
</feature>
<organism evidence="3 4">
    <name type="scientific">Sporisorium graminicola</name>
    <dbReference type="NCBI Taxonomy" id="280036"/>
    <lineage>
        <taxon>Eukaryota</taxon>
        <taxon>Fungi</taxon>
        <taxon>Dikarya</taxon>
        <taxon>Basidiomycota</taxon>
        <taxon>Ustilaginomycotina</taxon>
        <taxon>Ustilaginomycetes</taxon>
        <taxon>Ustilaginales</taxon>
        <taxon>Ustilaginaceae</taxon>
        <taxon>Sporisorium</taxon>
    </lineage>
</organism>
<feature type="compositionally biased region" description="Low complexity" evidence="1">
    <location>
        <begin position="187"/>
        <end position="212"/>
    </location>
</feature>
<proteinExistence type="predicted"/>
<dbReference type="EMBL" id="SRRM01000014">
    <property type="protein sequence ID" value="TKY86981.1"/>
    <property type="molecule type" value="Genomic_DNA"/>
</dbReference>
<feature type="compositionally biased region" description="Basic and acidic residues" evidence="1">
    <location>
        <begin position="716"/>
        <end position="737"/>
    </location>
</feature>
<feature type="domain" description="DUF4211" evidence="2">
    <location>
        <begin position="597"/>
        <end position="686"/>
    </location>
</feature>
<feature type="compositionally biased region" description="Basic and acidic residues" evidence="1">
    <location>
        <begin position="51"/>
        <end position="63"/>
    </location>
</feature>
<dbReference type="Pfam" id="PF13926">
    <property type="entry name" value="DUF4211"/>
    <property type="match status" value="1"/>
</dbReference>
<protein>
    <recommendedName>
        <fullName evidence="2">DUF4211 domain-containing protein</fullName>
    </recommendedName>
</protein>
<accession>A0A4U7KRC1</accession>
<keyword evidence="4" id="KW-1185">Reference proteome</keyword>
<feature type="compositionally biased region" description="Low complexity" evidence="1">
    <location>
        <begin position="10"/>
        <end position="47"/>
    </location>
</feature>
<dbReference type="PANTHER" id="PTHR14689:SF0">
    <property type="entry name" value="COILED-COIL DOMAIN-CONTAINING PROTEIN 82"/>
    <property type="match status" value="1"/>
</dbReference>
<dbReference type="Proteomes" id="UP000306050">
    <property type="component" value="Chromosome SGRAM_22"/>
</dbReference>
<feature type="region of interest" description="Disordered" evidence="1">
    <location>
        <begin position="503"/>
        <end position="528"/>
    </location>
</feature>
<feature type="compositionally biased region" description="Low complexity" evidence="1">
    <location>
        <begin position="701"/>
        <end position="712"/>
    </location>
</feature>
<dbReference type="PANTHER" id="PTHR14689">
    <property type="entry name" value="PHORBOL-ESTER_DAG-TYPE DOMAIN-CONTAINING PROTEIN"/>
    <property type="match status" value="1"/>
</dbReference>
<feature type="region of interest" description="Disordered" evidence="1">
    <location>
        <begin position="683"/>
        <end position="737"/>
    </location>
</feature>
<feature type="compositionally biased region" description="Low complexity" evidence="1">
    <location>
        <begin position="463"/>
        <end position="472"/>
    </location>
</feature>
<dbReference type="AlphaFoldDB" id="A0A4U7KRC1"/>
<reference evidence="3 4" key="1">
    <citation type="submission" date="2019-05" db="EMBL/GenBank/DDBJ databases">
        <title>Sporisorium graminicola CBS 10092 draft sequencing and annotation.</title>
        <authorList>
            <person name="Solano-Gonzalez S."/>
            <person name="Caddick M.X."/>
            <person name="Darby A."/>
        </authorList>
    </citation>
    <scope>NUCLEOTIDE SEQUENCE [LARGE SCALE GENOMIC DNA]</scope>
    <source>
        <strain evidence="3 4">CBS 10092</strain>
    </source>
</reference>
<feature type="compositionally biased region" description="Acidic residues" evidence="1">
    <location>
        <begin position="64"/>
        <end position="73"/>
    </location>
</feature>
<gene>
    <name evidence="3" type="ORF">EX895_003658</name>
</gene>
<dbReference type="GO" id="GO:0005634">
    <property type="term" value="C:nucleus"/>
    <property type="evidence" value="ECO:0007669"/>
    <property type="project" value="TreeGrafter"/>
</dbReference>
<feature type="compositionally biased region" description="Basic and acidic residues" evidence="1">
    <location>
        <begin position="326"/>
        <end position="361"/>
    </location>
</feature>
<feature type="region of interest" description="Disordered" evidence="1">
    <location>
        <begin position="276"/>
        <end position="484"/>
    </location>
</feature>
<comment type="caution">
    <text evidence="3">The sequence shown here is derived from an EMBL/GenBank/DDBJ whole genome shotgun (WGS) entry which is preliminary data.</text>
</comment>
<sequence>MPPKKRQKVSKASSSAASPSKPAASSSRSTRSRTRSASIASSAPPSKKNTRKYESAKAVKAEPTDDGLGDEEERLSPVWDGEQQPQVECWVEIPQLPRPGSTEDGLGFVRPRDKTILREKGKQKENTDSLVWLVDQQPAGADPFYFAEQDLREDGQASHLVAVRPRAGNAKASSAQPAKSKKRKSRTGSSVSVAQPAEASSSSSKKNSENNSIAPSATRAASLLEASPHTNLLSSHEDGLDDMFLGSSDVALRNAVEREDAAPLFFEVVSDQEDMLRNEAPARSQPSQQPRIKTSPIYGNRIAQGSSSHRSRSSSPLPAMTVPSSRNDKPTSTKEQPRKDKDRDEDNGKEKVRAKENERESAAQGQSKNKKHARSADSDTDPKSKPKSDDVNNLRSELNENAFARSTGARHKEEYRNKLAAFAQARKKARQERGESVNSGSDDEEVSMQRRRLGNGRRATTVSSDSGTSSSDSSDDSSSSDESEDFIVADDQVEYDEGFQPEEDELPAFPTKKKPSQPQTASHLGLRSFERDSDGRIRLIPISADAAAAGTSSTSSILAAHGLGGAGARKGLDELCLDWIEWAAARVLVTWSALSLADRERLDRNRAALKSRIRSIEESVGTVTMRRQFKWYLTRYPKIDVEALFSDEVDQYGTLAKNGCGACHRKSQRAQFKVTLSGERYNQETLAPLKKRGDRSDEQSDSNSESSDSSGDSDTESDRSSDNETWREEGEDHRDRPTYTFFAGNHCAQRAAVLHKLHHWEWTTMQTLARHDSIRYVRRLLWRKHRMGRGKDGRLGAGAWEVWLAVNEMISPTGRCTWEGKEREKGEKGKGKGSELERLRRRLKSLSEQAIEINRAR</sequence>
<dbReference type="InterPro" id="IPR025451">
    <property type="entry name" value="DUF4211"/>
</dbReference>
<feature type="compositionally biased region" description="Basic and acidic residues" evidence="1">
    <location>
        <begin position="110"/>
        <end position="125"/>
    </location>
</feature>
<evidence type="ECO:0000313" key="3">
    <source>
        <dbReference type="EMBL" id="TKY86981.1"/>
    </source>
</evidence>
<dbReference type="RefSeq" id="XP_029738966.1">
    <property type="nucleotide sequence ID" value="XM_029884256.1"/>
</dbReference>
<feature type="compositionally biased region" description="Basic and acidic residues" evidence="1">
    <location>
        <begin position="374"/>
        <end position="392"/>
    </location>
</feature>
<dbReference type="KEGG" id="sgra:EX895_003658"/>
<feature type="region of interest" description="Disordered" evidence="1">
    <location>
        <begin position="1"/>
        <end position="83"/>
    </location>
</feature>
<evidence type="ECO:0000313" key="4">
    <source>
        <dbReference type="Proteomes" id="UP000306050"/>
    </source>
</evidence>
<evidence type="ECO:0000259" key="2">
    <source>
        <dbReference type="Pfam" id="PF13926"/>
    </source>
</evidence>
<feature type="region of interest" description="Disordered" evidence="1">
    <location>
        <begin position="95"/>
        <end position="125"/>
    </location>
</feature>
<dbReference type="GeneID" id="40726553"/>
<name>A0A4U7KRC1_9BASI</name>
<evidence type="ECO:0000256" key="1">
    <source>
        <dbReference type="SAM" id="MobiDB-lite"/>
    </source>
</evidence>
<dbReference type="OrthoDB" id="2554458at2759"/>
<feature type="compositionally biased region" description="Acidic residues" evidence="1">
    <location>
        <begin position="473"/>
        <end position="484"/>
    </location>
</feature>